<name>A0A5M3X4W7_9ACTN</name>
<proteinExistence type="predicted"/>
<dbReference type="Pfam" id="PF10706">
    <property type="entry name" value="Aminoglyc_resit"/>
    <property type="match status" value="1"/>
</dbReference>
<gene>
    <name evidence="1" type="ORF">Amac_087660</name>
</gene>
<organism evidence="1 2">
    <name type="scientific">Acrocarpospora macrocephala</name>
    <dbReference type="NCBI Taxonomy" id="150177"/>
    <lineage>
        <taxon>Bacteria</taxon>
        <taxon>Bacillati</taxon>
        <taxon>Actinomycetota</taxon>
        <taxon>Actinomycetes</taxon>
        <taxon>Streptosporangiales</taxon>
        <taxon>Streptosporangiaceae</taxon>
        <taxon>Acrocarpospora</taxon>
    </lineage>
</organism>
<evidence type="ECO:0000313" key="1">
    <source>
        <dbReference type="EMBL" id="GES15169.1"/>
    </source>
</evidence>
<dbReference type="InterPro" id="IPR019646">
    <property type="entry name" value="Aminoglyc_AdlTrfase"/>
</dbReference>
<comment type="caution">
    <text evidence="1">The sequence shown here is derived from an EMBL/GenBank/DDBJ whole genome shotgun (WGS) entry which is preliminary data.</text>
</comment>
<sequence length="192" mass="20847">MADFLLRLEAVGLMDVGRAGRQLEIIAEIVDVAGGLGIDVWLRGGWAVDFFLGEVTRDHVDVDWFVWRGDVGQLTAELLGRGYERLVGAPQEQQVEFGKGGLESSFALVERDDAGRVVVAGGPWRGEAWPDGMLDASIGGIGSVRCAVINPRAQIEIKRMMPIWVPGRPRRPKDSEDIARLEAALLESPSGA</sequence>
<dbReference type="Gene3D" id="3.30.460.40">
    <property type="match status" value="1"/>
</dbReference>
<dbReference type="Proteomes" id="UP000331127">
    <property type="component" value="Unassembled WGS sequence"/>
</dbReference>
<reference evidence="1 2" key="1">
    <citation type="submission" date="2019-10" db="EMBL/GenBank/DDBJ databases">
        <title>Whole genome shotgun sequence of Acrocarpospora macrocephala NBRC 16266.</title>
        <authorList>
            <person name="Ichikawa N."/>
            <person name="Kimura A."/>
            <person name="Kitahashi Y."/>
            <person name="Komaki H."/>
            <person name="Oguchi A."/>
        </authorList>
    </citation>
    <scope>NUCLEOTIDE SEQUENCE [LARGE SCALE GENOMIC DNA]</scope>
    <source>
        <strain evidence="1 2">NBRC 16266</strain>
    </source>
</reference>
<dbReference type="AlphaFoldDB" id="A0A5M3X4W7"/>
<dbReference type="EMBL" id="BLAE01000071">
    <property type="protein sequence ID" value="GES15169.1"/>
    <property type="molecule type" value="Genomic_DNA"/>
</dbReference>
<dbReference type="RefSeq" id="WP_218041649.1">
    <property type="nucleotide sequence ID" value="NZ_BAAAHL010000073.1"/>
</dbReference>
<evidence type="ECO:0000313" key="2">
    <source>
        <dbReference type="Proteomes" id="UP000331127"/>
    </source>
</evidence>
<evidence type="ECO:0008006" key="3">
    <source>
        <dbReference type="Google" id="ProtNLM"/>
    </source>
</evidence>
<protein>
    <recommendedName>
        <fullName evidence="3">Aminoglycoside adenylyltransferase</fullName>
    </recommendedName>
</protein>
<accession>A0A5M3X4W7</accession>
<keyword evidence="2" id="KW-1185">Reference proteome</keyword>